<feature type="region of interest" description="Disordered" evidence="1">
    <location>
        <begin position="1"/>
        <end position="22"/>
    </location>
</feature>
<organism evidence="3 4">
    <name type="scientific">Carex littledalei</name>
    <dbReference type="NCBI Taxonomy" id="544730"/>
    <lineage>
        <taxon>Eukaryota</taxon>
        <taxon>Viridiplantae</taxon>
        <taxon>Streptophyta</taxon>
        <taxon>Embryophyta</taxon>
        <taxon>Tracheophyta</taxon>
        <taxon>Spermatophyta</taxon>
        <taxon>Magnoliopsida</taxon>
        <taxon>Liliopsida</taxon>
        <taxon>Poales</taxon>
        <taxon>Cyperaceae</taxon>
        <taxon>Cyperoideae</taxon>
        <taxon>Cariceae</taxon>
        <taxon>Carex</taxon>
        <taxon>Carex subgen. Euthyceras</taxon>
    </lineage>
</organism>
<dbReference type="Pfam" id="PF00561">
    <property type="entry name" value="Abhydrolase_1"/>
    <property type="match status" value="2"/>
</dbReference>
<dbReference type="InterPro" id="IPR000073">
    <property type="entry name" value="AB_hydrolase_1"/>
</dbReference>
<dbReference type="InterPro" id="IPR029058">
    <property type="entry name" value="AB_hydrolase_fold"/>
</dbReference>
<gene>
    <name evidence="3" type="ORF">FCM35_KLT14881</name>
</gene>
<dbReference type="PANTHER" id="PTHR45763">
    <property type="entry name" value="HYDROLASE, ALPHA/BETA FOLD FAMILY PROTEIN, EXPRESSED-RELATED"/>
    <property type="match status" value="1"/>
</dbReference>
<dbReference type="FunFam" id="3.40.50.1820:FF:000270">
    <property type="entry name" value="Alpha/beta-Hydrolases superfamily protein"/>
    <property type="match status" value="2"/>
</dbReference>
<protein>
    <submittedName>
        <fullName evidence="3">Arylesterase</fullName>
    </submittedName>
</protein>
<comment type="caution">
    <text evidence="3">The sequence shown here is derived from an EMBL/GenBank/DDBJ whole genome shotgun (WGS) entry which is preliminary data.</text>
</comment>
<dbReference type="AlphaFoldDB" id="A0A833QLE7"/>
<dbReference type="PANTHER" id="PTHR45763:SF51">
    <property type="entry name" value="ALPHA_BETA-HYDROLASES SUPERFAMILY PROTEIN"/>
    <property type="match status" value="1"/>
</dbReference>
<proteinExistence type="predicted"/>
<accession>A0A833QLE7</accession>
<name>A0A833QLE7_9POAL</name>
<sequence>MGGMVDPTKSKNKPTPSSSSSGMVKRLAAIPLLVLLAGLIFEPIKPPPPKICGTANGSPVTAARIKLNDGRHVAYQEYGVPKERAKNKIIYIHGFASCRYDALKVSQEVLEELSIYLVGFDRPGYGESDPYPKKTVKSIATDIEEMADNLQLGPKFYVIGYSMGGEAVWSVLKYIPHRLAGAALLGPVTNYWWSGFPANITEEAWNVQLPQDKRAVWVAHHFPGLLHWWNTQKYFPSSSVIAGDLRIFPPSDLQLLDKWVGPARAAYAGQILQQGKHESLNRDMIVGFGSWDFSPLDLKNPFPNNEGSVHLWHGTDDWMVPVHMSRYIAQVHPWITYHELSSTGHMFPLKEGMGDTISIVLVEYEIMGMLRVNLIFNLANTGQAAPFEHHTDFYNLQSAAPSFNKRYFQNFEKHTTIVLNKLHKDFCNFCHKGMVKPLCVLFLVVLAAWVYQRNQPPPPMLCGTQNGPPITAPRSKLKDGRYLAYKEWGVPKENAKHKIIYLHGFGSFRFGIPPFSQEVFEELGVYLLSYDRPGYGESDPNPKRDSKTIAMDVEELADNLNLGSKFYIIGASLGGAFTWSVVQHIPHRLAGVILLAPAVNFWWSGFPSNVTTQTWNRLIPQEKLANWVARYFPSLVYWWNTQIYFPRSGIISGDMRLYSPEDMQILPGLIAASADFVNVTYQQGVYESLHRDIKVWFSEWGFSPVDLPNPFPNNKGSVHLWHGAEDWMVPVFMSRYIAQKLPWIQYHELPTAGHLFVFANGMADHVLKTFFKEY</sequence>
<evidence type="ECO:0000256" key="1">
    <source>
        <dbReference type="SAM" id="MobiDB-lite"/>
    </source>
</evidence>
<reference evidence="3" key="1">
    <citation type="submission" date="2020-01" db="EMBL/GenBank/DDBJ databases">
        <title>Genome sequence of Kobresia littledalei, the first chromosome-level genome in the family Cyperaceae.</title>
        <authorList>
            <person name="Qu G."/>
        </authorList>
    </citation>
    <scope>NUCLEOTIDE SEQUENCE</scope>
    <source>
        <strain evidence="3">C.B.Clarke</strain>
        <tissue evidence="3">Leaf</tissue>
    </source>
</reference>
<dbReference type="Proteomes" id="UP000623129">
    <property type="component" value="Unassembled WGS sequence"/>
</dbReference>
<feature type="domain" description="AB hydrolase-1" evidence="2">
    <location>
        <begin position="499"/>
        <end position="758"/>
    </location>
</feature>
<evidence type="ECO:0000313" key="3">
    <source>
        <dbReference type="EMBL" id="KAF3320747.1"/>
    </source>
</evidence>
<evidence type="ECO:0000313" key="4">
    <source>
        <dbReference type="Proteomes" id="UP000623129"/>
    </source>
</evidence>
<dbReference type="Gene3D" id="3.40.50.1820">
    <property type="entry name" value="alpha/beta hydrolase"/>
    <property type="match status" value="2"/>
</dbReference>
<feature type="domain" description="AB hydrolase-1" evidence="2">
    <location>
        <begin position="89"/>
        <end position="348"/>
    </location>
</feature>
<dbReference type="OrthoDB" id="668354at2759"/>
<dbReference type="EMBL" id="SWLB01000028">
    <property type="protein sequence ID" value="KAF3320747.1"/>
    <property type="molecule type" value="Genomic_DNA"/>
</dbReference>
<evidence type="ECO:0000259" key="2">
    <source>
        <dbReference type="Pfam" id="PF00561"/>
    </source>
</evidence>
<dbReference type="SUPFAM" id="SSF53474">
    <property type="entry name" value="alpha/beta-Hydrolases"/>
    <property type="match status" value="2"/>
</dbReference>
<keyword evidence="4" id="KW-1185">Reference proteome</keyword>